<dbReference type="SUPFAM" id="SSF46785">
    <property type="entry name" value="Winged helix' DNA-binding domain"/>
    <property type="match status" value="1"/>
</dbReference>
<keyword evidence="4" id="KW-1185">Reference proteome</keyword>
<feature type="domain" description="DUF7351" evidence="2">
    <location>
        <begin position="109"/>
        <end position="302"/>
    </location>
</feature>
<evidence type="ECO:0000313" key="4">
    <source>
        <dbReference type="Proteomes" id="UP001057580"/>
    </source>
</evidence>
<dbReference type="RefSeq" id="WP_260593776.1">
    <property type="nucleotide sequence ID" value="NZ_CP104003.1"/>
</dbReference>
<reference evidence="3" key="1">
    <citation type="submission" date="2022-09" db="EMBL/GenBank/DDBJ databases">
        <title>Diverse halophilic archaea isolated from saline environments.</title>
        <authorList>
            <person name="Cui H.-L."/>
        </authorList>
    </citation>
    <scope>NUCLEOTIDE SEQUENCE</scope>
    <source>
        <strain evidence="3">ZS-35-S2</strain>
    </source>
</reference>
<dbReference type="InterPro" id="IPR011991">
    <property type="entry name" value="ArsR-like_HTH"/>
</dbReference>
<gene>
    <name evidence="3" type="ORF">N0B31_00570</name>
</gene>
<evidence type="ECO:0000259" key="1">
    <source>
        <dbReference type="Pfam" id="PF24038"/>
    </source>
</evidence>
<dbReference type="KEGG" id="ssai:N0B31_00570"/>
<name>A0A9E7R4U8_9EURY</name>
<proteinExistence type="predicted"/>
<dbReference type="EMBL" id="CP104003">
    <property type="protein sequence ID" value="UWM54788.1"/>
    <property type="molecule type" value="Genomic_DNA"/>
</dbReference>
<evidence type="ECO:0000313" key="3">
    <source>
        <dbReference type="EMBL" id="UWM54788.1"/>
    </source>
</evidence>
<dbReference type="InterPro" id="IPR036388">
    <property type="entry name" value="WH-like_DNA-bd_sf"/>
</dbReference>
<dbReference type="GeneID" id="74940870"/>
<sequence length="308" mass="33687">MGESDTGETATLSPDEAFALLGNETRLAILRTLAAAGEPLSFTDLRNRVGIRQGGQFNYHLDKVVGHFVDKREDGYVLRQTGKRVVEAVLSGTLTEDPVLEPTVVESWPCPYCGAPCEIRFREEHVARRCTSCPGLYGQRDTGGRWPGDLGALHLPPAGIAGRDAQTVLESAFTWSYAEWLVAAKGVCPRCSARVDHTLLVCEEHADGEVCDACGRRKAVGFRSACTNCDTTLESVLSMHLAASPEVLAFLTTHGVDPLTESWDWGWDYEEEVRSTDPFEGRFTFTVDGDELTLTVDEDLEVVSAVTE</sequence>
<dbReference type="InterPro" id="IPR036390">
    <property type="entry name" value="WH_DNA-bd_sf"/>
</dbReference>
<dbReference type="Pfam" id="PF24042">
    <property type="entry name" value="DUF7351"/>
    <property type="match status" value="1"/>
</dbReference>
<dbReference type="Pfam" id="PF24038">
    <property type="entry name" value="DUF7347"/>
    <property type="match status" value="1"/>
</dbReference>
<protein>
    <submittedName>
        <fullName evidence="3">Helix-turn-helix domain-containing protein</fullName>
    </submittedName>
</protein>
<feature type="domain" description="DUF7347" evidence="1">
    <location>
        <begin position="14"/>
        <end position="89"/>
    </location>
</feature>
<dbReference type="Proteomes" id="UP001057580">
    <property type="component" value="Chromosome"/>
</dbReference>
<evidence type="ECO:0000259" key="2">
    <source>
        <dbReference type="Pfam" id="PF24042"/>
    </source>
</evidence>
<dbReference type="InterPro" id="IPR055771">
    <property type="entry name" value="DUF7347"/>
</dbReference>
<dbReference type="CDD" id="cd00090">
    <property type="entry name" value="HTH_ARSR"/>
    <property type="match status" value="1"/>
</dbReference>
<dbReference type="AlphaFoldDB" id="A0A9E7R4U8"/>
<dbReference type="InterPro" id="IPR055775">
    <property type="entry name" value="DUF7351"/>
</dbReference>
<organism evidence="3 4">
    <name type="scientific">Salinirubellus salinus</name>
    <dbReference type="NCBI Taxonomy" id="1364945"/>
    <lineage>
        <taxon>Archaea</taxon>
        <taxon>Methanobacteriati</taxon>
        <taxon>Methanobacteriota</taxon>
        <taxon>Stenosarchaea group</taxon>
        <taxon>Halobacteria</taxon>
        <taxon>Halobacteriales</taxon>
        <taxon>Natronomonadaceae</taxon>
        <taxon>Salinirubellus</taxon>
    </lineage>
</organism>
<dbReference type="Gene3D" id="1.10.10.10">
    <property type="entry name" value="Winged helix-like DNA-binding domain superfamily/Winged helix DNA-binding domain"/>
    <property type="match status" value="1"/>
</dbReference>
<accession>A0A9E7R4U8</accession>